<keyword evidence="1" id="KW-1133">Transmembrane helix</keyword>
<organism evidence="3 4">
    <name type="scientific">Propioniciclava coleopterorum</name>
    <dbReference type="NCBI Taxonomy" id="2714937"/>
    <lineage>
        <taxon>Bacteria</taxon>
        <taxon>Bacillati</taxon>
        <taxon>Actinomycetota</taxon>
        <taxon>Actinomycetes</taxon>
        <taxon>Propionibacteriales</taxon>
        <taxon>Propionibacteriaceae</taxon>
        <taxon>Propioniciclava</taxon>
    </lineage>
</organism>
<reference evidence="3 4" key="1">
    <citation type="submission" date="2020-03" db="EMBL/GenBank/DDBJ databases">
        <title>Propioniciclava sp. nov., isolated from Hydrophilus acuminatus.</title>
        <authorList>
            <person name="Hyun D.-W."/>
            <person name="Bae J.-W."/>
        </authorList>
    </citation>
    <scope>NUCLEOTIDE SEQUENCE [LARGE SCALE GENOMIC DNA]</scope>
    <source>
        <strain evidence="3 4">HDW11</strain>
    </source>
</reference>
<name>A0A6G7Y6P0_9ACTN</name>
<sequence>MTRRDERGVTDSVQWAILLPAVLLSVLGIIQVGLWAHGRTVATNAAVAAAERAALYRASTADARATAARVAQHGGLVDLEVSLVESADQITVRVAGRMPTFFDLGQTRVEEQASRPRERVTRP</sequence>
<dbReference type="EMBL" id="CP049865">
    <property type="protein sequence ID" value="QIK72291.1"/>
    <property type="molecule type" value="Genomic_DNA"/>
</dbReference>
<keyword evidence="1" id="KW-0812">Transmembrane</keyword>
<dbReference type="Pfam" id="PF07811">
    <property type="entry name" value="TadE"/>
    <property type="match status" value="1"/>
</dbReference>
<gene>
    <name evidence="3" type="ORF">G7070_08450</name>
</gene>
<dbReference type="InterPro" id="IPR012495">
    <property type="entry name" value="TadE-like_dom"/>
</dbReference>
<feature type="transmembrane region" description="Helical" evidence="1">
    <location>
        <begin position="12"/>
        <end position="36"/>
    </location>
</feature>
<keyword evidence="4" id="KW-1185">Reference proteome</keyword>
<evidence type="ECO:0000256" key="1">
    <source>
        <dbReference type="SAM" id="Phobius"/>
    </source>
</evidence>
<dbReference type="Proteomes" id="UP000501058">
    <property type="component" value="Chromosome"/>
</dbReference>
<evidence type="ECO:0000259" key="2">
    <source>
        <dbReference type="Pfam" id="PF07811"/>
    </source>
</evidence>
<protein>
    <submittedName>
        <fullName evidence="3">Pilus assembly protein</fullName>
    </submittedName>
</protein>
<feature type="domain" description="TadE-like" evidence="2">
    <location>
        <begin position="12"/>
        <end position="50"/>
    </location>
</feature>
<dbReference type="AlphaFoldDB" id="A0A6G7Y6P0"/>
<dbReference type="RefSeq" id="WP_166233367.1">
    <property type="nucleotide sequence ID" value="NZ_CP049865.1"/>
</dbReference>
<keyword evidence="1" id="KW-0472">Membrane</keyword>
<accession>A0A6G7Y6P0</accession>
<dbReference type="KEGG" id="prv:G7070_08450"/>
<proteinExistence type="predicted"/>
<evidence type="ECO:0000313" key="4">
    <source>
        <dbReference type="Proteomes" id="UP000501058"/>
    </source>
</evidence>
<evidence type="ECO:0000313" key="3">
    <source>
        <dbReference type="EMBL" id="QIK72291.1"/>
    </source>
</evidence>